<dbReference type="PANTHER" id="PTHR42905">
    <property type="entry name" value="PHOSPHOENOLPYRUVATE CARBOXYLASE"/>
    <property type="match status" value="1"/>
</dbReference>
<accession>A0ABU8F9V0</accession>
<dbReference type="CDD" id="cd00377">
    <property type="entry name" value="ICL_PEPM"/>
    <property type="match status" value="1"/>
</dbReference>
<organism evidence="1 2">
    <name type="scientific">Psychrobacillus mangrovi</name>
    <dbReference type="NCBI Taxonomy" id="3117745"/>
    <lineage>
        <taxon>Bacteria</taxon>
        <taxon>Bacillati</taxon>
        <taxon>Bacillota</taxon>
        <taxon>Bacilli</taxon>
        <taxon>Bacillales</taxon>
        <taxon>Bacillaceae</taxon>
        <taxon>Psychrobacillus</taxon>
    </lineage>
</organism>
<dbReference type="SUPFAM" id="SSF51621">
    <property type="entry name" value="Phosphoenolpyruvate/pyruvate domain"/>
    <property type="match status" value="1"/>
</dbReference>
<reference evidence="1 2" key="1">
    <citation type="submission" date="2024-01" db="EMBL/GenBank/DDBJ databases">
        <title>Seven novel Bacillus-like species.</title>
        <authorList>
            <person name="Liu G."/>
        </authorList>
    </citation>
    <scope>NUCLEOTIDE SEQUENCE [LARGE SCALE GENOMIC DNA]</scope>
    <source>
        <strain evidence="1 2">FJAT-51614</strain>
    </source>
</reference>
<keyword evidence="2" id="KW-1185">Reference proteome</keyword>
<name>A0ABU8F9V0_9BACI</name>
<sequence length="305" mass="33550">MSKIDVFQQLIKQDKPFILPGAYDAMTARLIEEFGFSAIYATGAGISNAQLGWADVGLTTVSEIADIVSRISDVTTIPIVVDGDTGFGNAINVMRTIKQLERAGASAIQLEDQISPKKCGHFNGKQVISKEEMIGKIKAALDARTDPNLAIIARTDALAVYGIEEALDRANAYKEAGADVLFVEAPTTIEELSTITKEISNVPHIINLVEGGKTPLVSLEEAERLGFQIVLCANTILRSAIKGIRDSLTILSRDESHANIGDYICTWEERQELFKLKQINEWEQKYAVNNFETYGREKDGERSRL</sequence>
<evidence type="ECO:0000313" key="1">
    <source>
        <dbReference type="EMBL" id="MEI4771783.1"/>
    </source>
</evidence>
<dbReference type="EMBL" id="JBAWSY010000027">
    <property type="protein sequence ID" value="MEI4771783.1"/>
    <property type="molecule type" value="Genomic_DNA"/>
</dbReference>
<comment type="caution">
    <text evidence="1">The sequence shown here is derived from an EMBL/GenBank/DDBJ whole genome shotgun (WGS) entry which is preliminary data.</text>
</comment>
<dbReference type="InterPro" id="IPR015813">
    <property type="entry name" value="Pyrv/PenolPyrv_kinase-like_dom"/>
</dbReference>
<dbReference type="InterPro" id="IPR040442">
    <property type="entry name" value="Pyrv_kinase-like_dom_sf"/>
</dbReference>
<dbReference type="InterPro" id="IPR039556">
    <property type="entry name" value="ICL/PEPM"/>
</dbReference>
<evidence type="ECO:0000313" key="2">
    <source>
        <dbReference type="Proteomes" id="UP001364890"/>
    </source>
</evidence>
<dbReference type="Proteomes" id="UP001364890">
    <property type="component" value="Unassembled WGS sequence"/>
</dbReference>
<protein>
    <submittedName>
        <fullName evidence="1">Oxaloacetate decarboxylase</fullName>
    </submittedName>
</protein>
<gene>
    <name evidence="1" type="ORF">WAX74_19375</name>
</gene>
<dbReference type="Gene3D" id="3.20.20.60">
    <property type="entry name" value="Phosphoenolpyruvate-binding domains"/>
    <property type="match status" value="1"/>
</dbReference>
<dbReference type="PANTHER" id="PTHR42905:SF5">
    <property type="entry name" value="CARBOXYVINYL-CARBOXYPHOSPHONATE PHOSPHORYLMUTASE, CHLOROPLASTIC"/>
    <property type="match status" value="1"/>
</dbReference>
<dbReference type="RefSeq" id="WP_336499332.1">
    <property type="nucleotide sequence ID" value="NZ_JBAWSY010000027.1"/>
</dbReference>
<dbReference type="Pfam" id="PF13714">
    <property type="entry name" value="PEP_mutase"/>
    <property type="match status" value="1"/>
</dbReference>
<proteinExistence type="predicted"/>